<keyword evidence="2" id="KW-0472">Membrane</keyword>
<name>A0ABU3F7G9_9ENTE</name>
<dbReference type="InterPro" id="IPR045155">
    <property type="entry name" value="Beta-lactam_cat"/>
</dbReference>
<keyword evidence="4" id="KW-0378">Hydrolase</keyword>
<dbReference type="InterPro" id="IPR012338">
    <property type="entry name" value="Beta-lactam/transpept-like"/>
</dbReference>
<dbReference type="GO" id="GO:0016787">
    <property type="term" value="F:hydrolase activity"/>
    <property type="evidence" value="ECO:0007669"/>
    <property type="project" value="UniProtKB-KW"/>
</dbReference>
<proteinExistence type="predicted"/>
<evidence type="ECO:0000259" key="3">
    <source>
        <dbReference type="Pfam" id="PF13354"/>
    </source>
</evidence>
<dbReference type="Gene3D" id="3.40.710.10">
    <property type="entry name" value="DD-peptidase/beta-lactamase superfamily"/>
    <property type="match status" value="1"/>
</dbReference>
<dbReference type="Proteomes" id="UP001181046">
    <property type="component" value="Unassembled WGS sequence"/>
</dbReference>
<gene>
    <name evidence="4" type="ORF">P7H27_02335</name>
</gene>
<feature type="compositionally biased region" description="Basic and acidic residues" evidence="1">
    <location>
        <begin position="39"/>
        <end position="48"/>
    </location>
</feature>
<accession>A0ABU3F7G9</accession>
<feature type="domain" description="Beta-lactamase class A catalytic" evidence="3">
    <location>
        <begin position="167"/>
        <end position="305"/>
    </location>
</feature>
<keyword evidence="5" id="KW-1185">Reference proteome</keyword>
<sequence length="329" mass="36343">MGRHSAPKETKLGKYLAASLIVFLLIGGVYFGVTRLNDSTEKSEKAAANERQTTLETKTADSKQPTDQKNRQTESTASSEKATTKTSEKKTAKTTATQTKKAVVKAAADLTKNAGKVYYGVHYFKNEQTISSENSEPTIAANIIELFIMDYALAQAGGSDQVIQDKQLTEWLTPMIQQNDLAATNVLIDHYGMENLNAYFAAQGYSDTRIEHRMIDINVPFEAGDNYTSLDDCMKLLKKIYDGREKAPQKMMLEMLSGQTIRTKLPKKIPADVTVANITGEQQKIENDIGLVLTKEEPFAIVVLTREVSDIVKTRNAIADFSLAATLNK</sequence>
<dbReference type="PANTHER" id="PTHR35333">
    <property type="entry name" value="BETA-LACTAMASE"/>
    <property type="match status" value="1"/>
</dbReference>
<feature type="compositionally biased region" description="Basic and acidic residues" evidence="1">
    <location>
        <begin position="58"/>
        <end position="72"/>
    </location>
</feature>
<feature type="region of interest" description="Disordered" evidence="1">
    <location>
        <begin position="39"/>
        <end position="98"/>
    </location>
</feature>
<keyword evidence="2" id="KW-0812">Transmembrane</keyword>
<organism evidence="4 5">
    <name type="scientific">Enterococcus xiangfangensis</name>
    <dbReference type="NCBI Taxonomy" id="1296537"/>
    <lineage>
        <taxon>Bacteria</taxon>
        <taxon>Bacillati</taxon>
        <taxon>Bacillota</taxon>
        <taxon>Bacilli</taxon>
        <taxon>Lactobacillales</taxon>
        <taxon>Enterococcaceae</taxon>
        <taxon>Enterococcus</taxon>
    </lineage>
</organism>
<dbReference type="RefSeq" id="WP_311829353.1">
    <property type="nucleotide sequence ID" value="NZ_JARQAJ010000001.1"/>
</dbReference>
<dbReference type="PANTHER" id="PTHR35333:SF3">
    <property type="entry name" value="BETA-LACTAMASE-TYPE TRANSPEPTIDASE FOLD CONTAINING PROTEIN"/>
    <property type="match status" value="1"/>
</dbReference>
<evidence type="ECO:0000313" key="4">
    <source>
        <dbReference type="EMBL" id="MDT2758619.1"/>
    </source>
</evidence>
<dbReference type="Pfam" id="PF13354">
    <property type="entry name" value="Beta-lactamase2"/>
    <property type="match status" value="1"/>
</dbReference>
<comment type="caution">
    <text evidence="4">The sequence shown here is derived from an EMBL/GenBank/DDBJ whole genome shotgun (WGS) entry which is preliminary data.</text>
</comment>
<feature type="transmembrane region" description="Helical" evidence="2">
    <location>
        <begin position="12"/>
        <end position="33"/>
    </location>
</feature>
<reference evidence="4" key="1">
    <citation type="submission" date="2023-03" db="EMBL/GenBank/DDBJ databases">
        <authorList>
            <person name="Shen W."/>
            <person name="Cai J."/>
        </authorList>
    </citation>
    <scope>NUCLEOTIDE SEQUENCE</scope>
    <source>
        <strain evidence="4">P66-3</strain>
    </source>
</reference>
<feature type="compositionally biased region" description="Basic and acidic residues" evidence="1">
    <location>
        <begin position="82"/>
        <end position="91"/>
    </location>
</feature>
<dbReference type="EMBL" id="JARQAJ010000001">
    <property type="protein sequence ID" value="MDT2758619.1"/>
    <property type="molecule type" value="Genomic_DNA"/>
</dbReference>
<dbReference type="InterPro" id="IPR000871">
    <property type="entry name" value="Beta-lactam_class-A"/>
</dbReference>
<evidence type="ECO:0000256" key="1">
    <source>
        <dbReference type="SAM" id="MobiDB-lite"/>
    </source>
</evidence>
<evidence type="ECO:0000313" key="5">
    <source>
        <dbReference type="Proteomes" id="UP001181046"/>
    </source>
</evidence>
<dbReference type="SUPFAM" id="SSF56601">
    <property type="entry name" value="beta-lactamase/transpeptidase-like"/>
    <property type="match status" value="1"/>
</dbReference>
<protein>
    <submittedName>
        <fullName evidence="4">Class A beta-lactamase-related serine hydrolase</fullName>
    </submittedName>
</protein>
<keyword evidence="2" id="KW-1133">Transmembrane helix</keyword>
<evidence type="ECO:0000256" key="2">
    <source>
        <dbReference type="SAM" id="Phobius"/>
    </source>
</evidence>